<gene>
    <name evidence="5" type="ORF">Bxe_B1961</name>
</gene>
<dbReference type="PROSITE" id="PS51318">
    <property type="entry name" value="TAT"/>
    <property type="match status" value="1"/>
</dbReference>
<dbReference type="PIRSF" id="PIRSF002741">
    <property type="entry name" value="MppA"/>
    <property type="match status" value="1"/>
</dbReference>
<feature type="domain" description="Solute-binding protein family 5" evidence="4">
    <location>
        <begin position="80"/>
        <end position="433"/>
    </location>
</feature>
<dbReference type="Gene3D" id="3.10.105.10">
    <property type="entry name" value="Dipeptide-binding Protein, Domain 3"/>
    <property type="match status" value="1"/>
</dbReference>
<feature type="chain" id="PRO_5004182444" evidence="3">
    <location>
        <begin position="26"/>
        <end position="513"/>
    </location>
</feature>
<dbReference type="InterPro" id="IPR039424">
    <property type="entry name" value="SBP_5"/>
</dbReference>
<sequence length="513" mass="56769">MRRREFLAAASAATAGMLLSPASRAAVDTTGKPVAGGTLRVAFTSDTKTLDPTFSVNFSERQPLYLIYNTLLSINPDASIGPELAERWEILGGGKRLVLHLRKGVVFHDGTPFDAAAVKTNIDMRLDPAVSSPLRPQLALIVDNVQVNDPATVTLNLKSPSPALLGMLAQREGFMASPAAMRKYGKDFGTHPVGTGPFVFKEWIPGNSLTVEKNPHYWEPGKPYLDRIVLSDTSNPIVAMQRLRTGEVDYISALSPIDIRPIEKQPGIVLDPGPASRWYALQWQIDRPPFNNPLVRQAVAHAIDRKRMVEILMNGKVPISDSIAPPGTWWFDPSVHSYPYDPAKAKALLAQAGVTNLSVGLSTPQIMLLQQINQLVQEQLKAVGITVRLDPIAQSDWYPRVSQGLVNFTPMRWAQRPDPDGLFPLLFGSTGAQNSTKYKNPEVDRLLEVARNSADQSERKAAYGQIEAIVTRDLPYVPLFFSLEYAAMRTNVHNHVWLPDEIPRFRNMWKSAT</sequence>
<keyword evidence="2 3" id="KW-0732">Signal</keyword>
<dbReference type="InterPro" id="IPR030678">
    <property type="entry name" value="Peptide/Ni-bd"/>
</dbReference>
<dbReference type="eggNOG" id="COG0747">
    <property type="taxonomic scope" value="Bacteria"/>
</dbReference>
<dbReference type="CDD" id="cd08511">
    <property type="entry name" value="PBP2_NikA_DppA_OppA_like_5"/>
    <property type="match status" value="1"/>
</dbReference>
<evidence type="ECO:0000256" key="1">
    <source>
        <dbReference type="ARBA" id="ARBA00005695"/>
    </source>
</evidence>
<dbReference type="KEGG" id="bxb:DR64_7261"/>
<dbReference type="Proteomes" id="UP000001817">
    <property type="component" value="Chromosome 2"/>
</dbReference>
<dbReference type="PANTHER" id="PTHR30290:SF38">
    <property type="entry name" value="D,D-DIPEPTIDE-BINDING PERIPLASMIC PROTEIN DDPA-RELATED"/>
    <property type="match status" value="1"/>
</dbReference>
<keyword evidence="6" id="KW-1185">Reference proteome</keyword>
<dbReference type="KEGG" id="bxe:Bxe_B1961"/>
<organism evidence="5 6">
    <name type="scientific">Paraburkholderia xenovorans (strain LB400)</name>
    <dbReference type="NCBI Taxonomy" id="266265"/>
    <lineage>
        <taxon>Bacteria</taxon>
        <taxon>Pseudomonadati</taxon>
        <taxon>Pseudomonadota</taxon>
        <taxon>Betaproteobacteria</taxon>
        <taxon>Burkholderiales</taxon>
        <taxon>Burkholderiaceae</taxon>
        <taxon>Paraburkholderia</taxon>
    </lineage>
</organism>
<evidence type="ECO:0000313" key="5">
    <source>
        <dbReference type="EMBL" id="ABE34021.1"/>
    </source>
</evidence>
<dbReference type="STRING" id="266265.Bxe_B1961"/>
<dbReference type="Gene3D" id="3.40.190.10">
    <property type="entry name" value="Periplasmic binding protein-like II"/>
    <property type="match status" value="1"/>
</dbReference>
<protein>
    <submittedName>
        <fullName evidence="5">ABC peptide transporter, periplasmic ligand binding protein</fullName>
    </submittedName>
</protein>
<evidence type="ECO:0000256" key="3">
    <source>
        <dbReference type="SAM" id="SignalP"/>
    </source>
</evidence>
<dbReference type="Pfam" id="PF00496">
    <property type="entry name" value="SBP_bac_5"/>
    <property type="match status" value="1"/>
</dbReference>
<proteinExistence type="inferred from homology"/>
<evidence type="ECO:0000313" key="6">
    <source>
        <dbReference type="Proteomes" id="UP000001817"/>
    </source>
</evidence>
<dbReference type="GO" id="GO:0030288">
    <property type="term" value="C:outer membrane-bounded periplasmic space"/>
    <property type="evidence" value="ECO:0007669"/>
    <property type="project" value="UniProtKB-ARBA"/>
</dbReference>
<name>Q13PG8_PARXL</name>
<dbReference type="InterPro" id="IPR000914">
    <property type="entry name" value="SBP_5_dom"/>
</dbReference>
<reference evidence="5 6" key="1">
    <citation type="journal article" date="2006" name="Proc. Natl. Acad. Sci. U.S.A.">
        <title>Burkholderia xenovorans LB400 harbors a multi-replicon, 9.73-Mbp genome shaped for versatility.</title>
        <authorList>
            <person name="Chain P.S."/>
            <person name="Denef V.J."/>
            <person name="Konstantinidis K.T."/>
            <person name="Vergez L.M."/>
            <person name="Agullo L."/>
            <person name="Reyes V.L."/>
            <person name="Hauser L."/>
            <person name="Cordova M."/>
            <person name="Gomez L."/>
            <person name="Gonzalez M."/>
            <person name="Land M."/>
            <person name="Lao V."/>
            <person name="Larimer F."/>
            <person name="LiPuma J.J."/>
            <person name="Mahenthiralingam E."/>
            <person name="Malfatti S.A."/>
            <person name="Marx C.J."/>
            <person name="Parnell J.J."/>
            <person name="Ramette A."/>
            <person name="Richardson P."/>
            <person name="Seeger M."/>
            <person name="Smith D."/>
            <person name="Spilker T."/>
            <person name="Sul W.J."/>
            <person name="Tsoi T.V."/>
            <person name="Ulrich L.E."/>
            <person name="Zhulin I.B."/>
            <person name="Tiedje J.M."/>
        </authorList>
    </citation>
    <scope>NUCLEOTIDE SEQUENCE [LARGE SCALE GENOMIC DNA]</scope>
    <source>
        <strain evidence="5 6">LB400</strain>
    </source>
</reference>
<dbReference type="SUPFAM" id="SSF53850">
    <property type="entry name" value="Periplasmic binding protein-like II"/>
    <property type="match status" value="1"/>
</dbReference>
<accession>Q13PG8</accession>
<dbReference type="GO" id="GO:0043190">
    <property type="term" value="C:ATP-binding cassette (ABC) transporter complex"/>
    <property type="evidence" value="ECO:0007669"/>
    <property type="project" value="InterPro"/>
</dbReference>
<comment type="similarity">
    <text evidence="1">Belongs to the bacterial solute-binding protein 5 family.</text>
</comment>
<evidence type="ECO:0000256" key="2">
    <source>
        <dbReference type="ARBA" id="ARBA00022729"/>
    </source>
</evidence>
<feature type="signal peptide" evidence="3">
    <location>
        <begin position="1"/>
        <end position="25"/>
    </location>
</feature>
<dbReference type="PANTHER" id="PTHR30290">
    <property type="entry name" value="PERIPLASMIC BINDING COMPONENT OF ABC TRANSPORTER"/>
    <property type="match status" value="1"/>
</dbReference>
<dbReference type="InterPro" id="IPR006311">
    <property type="entry name" value="TAT_signal"/>
</dbReference>
<dbReference type="AlphaFoldDB" id="Q13PG8"/>
<evidence type="ECO:0000259" key="4">
    <source>
        <dbReference type="Pfam" id="PF00496"/>
    </source>
</evidence>
<dbReference type="GO" id="GO:0015833">
    <property type="term" value="P:peptide transport"/>
    <property type="evidence" value="ECO:0007669"/>
    <property type="project" value="TreeGrafter"/>
</dbReference>
<dbReference type="Gene3D" id="3.90.76.10">
    <property type="entry name" value="Dipeptide-binding Protein, Domain 1"/>
    <property type="match status" value="1"/>
</dbReference>
<dbReference type="EMBL" id="CP000271">
    <property type="protein sequence ID" value="ABE34021.1"/>
    <property type="molecule type" value="Genomic_DNA"/>
</dbReference>
<dbReference type="GO" id="GO:1904680">
    <property type="term" value="F:peptide transmembrane transporter activity"/>
    <property type="evidence" value="ECO:0007669"/>
    <property type="project" value="TreeGrafter"/>
</dbReference>